<dbReference type="Pfam" id="PF03975">
    <property type="entry name" value="CheD"/>
    <property type="match status" value="1"/>
</dbReference>
<evidence type="ECO:0000256" key="3">
    <source>
        <dbReference type="HAMAP-Rule" id="MF_01440"/>
    </source>
</evidence>
<keyword evidence="2 3" id="KW-0378">Hydrolase</keyword>
<dbReference type="Gene3D" id="3.30.1330.200">
    <property type="match status" value="1"/>
</dbReference>
<comment type="caution">
    <text evidence="4">The sequence shown here is derived from an EMBL/GenBank/DDBJ whole genome shotgun (WGS) entry which is preliminary data.</text>
</comment>
<dbReference type="GO" id="GO:0006935">
    <property type="term" value="P:chemotaxis"/>
    <property type="evidence" value="ECO:0007669"/>
    <property type="project" value="UniProtKB-UniRule"/>
</dbReference>
<dbReference type="SUPFAM" id="SSF64438">
    <property type="entry name" value="CNF1/YfiH-like putative cysteine hydrolases"/>
    <property type="match status" value="1"/>
</dbReference>
<accession>A0A923HMK4</accession>
<gene>
    <name evidence="3" type="primary">cheD</name>
    <name evidence="4" type="ORF">H8K36_13415</name>
</gene>
<dbReference type="Proteomes" id="UP000627446">
    <property type="component" value="Unassembled WGS sequence"/>
</dbReference>
<comment type="similarity">
    <text evidence="3">Belongs to the CheD family.</text>
</comment>
<dbReference type="InterPro" id="IPR011324">
    <property type="entry name" value="Cytotoxic_necrot_fac-like_cat"/>
</dbReference>
<dbReference type="HAMAP" id="MF_01440">
    <property type="entry name" value="CheD"/>
    <property type="match status" value="1"/>
</dbReference>
<dbReference type="InterPro" id="IPR038592">
    <property type="entry name" value="CheD-like_sf"/>
</dbReference>
<dbReference type="CDD" id="cd16352">
    <property type="entry name" value="CheD"/>
    <property type="match status" value="1"/>
</dbReference>
<protein>
    <recommendedName>
        <fullName evidence="3">Probable chemoreceptor glutamine deamidase CheD</fullName>
        <ecNumber evidence="3">3.5.1.44</ecNumber>
    </recommendedName>
</protein>
<keyword evidence="1 3" id="KW-0145">Chemotaxis</keyword>
<evidence type="ECO:0000256" key="2">
    <source>
        <dbReference type="ARBA" id="ARBA00022801"/>
    </source>
</evidence>
<evidence type="ECO:0000256" key="1">
    <source>
        <dbReference type="ARBA" id="ARBA00022500"/>
    </source>
</evidence>
<dbReference type="GO" id="GO:0050568">
    <property type="term" value="F:protein-glutamine glutaminase activity"/>
    <property type="evidence" value="ECO:0007669"/>
    <property type="project" value="UniProtKB-UniRule"/>
</dbReference>
<dbReference type="EMBL" id="JACOFZ010000005">
    <property type="protein sequence ID" value="MBC3882385.1"/>
    <property type="molecule type" value="Genomic_DNA"/>
</dbReference>
<keyword evidence="5" id="KW-1185">Reference proteome</keyword>
<proteinExistence type="inferred from homology"/>
<dbReference type="InterPro" id="IPR005659">
    <property type="entry name" value="Chemorcpt_Glu_NH3ase_CheD"/>
</dbReference>
<dbReference type="PANTHER" id="PTHR35147:SF3">
    <property type="entry name" value="CHEMORECEPTOR GLUTAMINE DEAMIDASE CHED 1-RELATED"/>
    <property type="match status" value="1"/>
</dbReference>
<organism evidence="4 5">
    <name type="scientific">Undibacterium nitidum</name>
    <dbReference type="NCBI Taxonomy" id="2762298"/>
    <lineage>
        <taxon>Bacteria</taxon>
        <taxon>Pseudomonadati</taxon>
        <taxon>Pseudomonadota</taxon>
        <taxon>Betaproteobacteria</taxon>
        <taxon>Burkholderiales</taxon>
        <taxon>Oxalobacteraceae</taxon>
        <taxon>Undibacterium</taxon>
    </lineage>
</organism>
<dbReference type="PANTHER" id="PTHR35147">
    <property type="entry name" value="CHEMORECEPTOR GLUTAMINE DEAMIDASE CHED-RELATED"/>
    <property type="match status" value="1"/>
</dbReference>
<sequence length="164" mass="18945">MSEPGFYIDIFLQPGEFYFGDRETRIRTILGSCVSITMWHPKKHIGGMCHYMLPKNKRHTNGHELDGKYAEDTIHLFMQEIRKTNTSAHDYEVKIFGGGNQFPGQDRRVFSVSEQNVAIGRELLAQHGFKIKSEHLGGNGHRNIMFDLWSGDVWVKHVDRVLEE</sequence>
<evidence type="ECO:0000313" key="4">
    <source>
        <dbReference type="EMBL" id="MBC3882385.1"/>
    </source>
</evidence>
<reference evidence="4" key="1">
    <citation type="submission" date="2020-08" db="EMBL/GenBank/DDBJ databases">
        <title>Novel species isolated from subtropical streams in China.</title>
        <authorList>
            <person name="Lu H."/>
        </authorList>
    </citation>
    <scope>NUCLEOTIDE SEQUENCE</scope>
    <source>
        <strain evidence="4">LX22W</strain>
    </source>
</reference>
<dbReference type="RefSeq" id="WP_186917004.1">
    <property type="nucleotide sequence ID" value="NZ_JACOFZ010000005.1"/>
</dbReference>
<comment type="function">
    <text evidence="3">Probably deamidates glutamine residues to glutamate on methyl-accepting chemotaxis receptors (MCPs), playing an important role in chemotaxis.</text>
</comment>
<dbReference type="EC" id="3.5.1.44" evidence="3"/>
<comment type="catalytic activity">
    <reaction evidence="3">
        <text>L-glutaminyl-[protein] + H2O = L-glutamyl-[protein] + NH4(+)</text>
        <dbReference type="Rhea" id="RHEA:16441"/>
        <dbReference type="Rhea" id="RHEA-COMP:10207"/>
        <dbReference type="Rhea" id="RHEA-COMP:10208"/>
        <dbReference type="ChEBI" id="CHEBI:15377"/>
        <dbReference type="ChEBI" id="CHEBI:28938"/>
        <dbReference type="ChEBI" id="CHEBI:29973"/>
        <dbReference type="ChEBI" id="CHEBI:30011"/>
        <dbReference type="EC" id="3.5.1.44"/>
    </reaction>
</comment>
<name>A0A923HMK4_9BURK</name>
<evidence type="ECO:0000313" key="5">
    <source>
        <dbReference type="Proteomes" id="UP000627446"/>
    </source>
</evidence>
<dbReference type="AlphaFoldDB" id="A0A923HMK4"/>